<name>A0A084Y2C8_9PROT</name>
<dbReference type="AlphaFoldDB" id="A0A084Y2C8"/>
<dbReference type="RefSeq" id="WP_273703293.1">
    <property type="nucleotide sequence ID" value="NZ_JDSS02000019.1"/>
</dbReference>
<comment type="cofactor">
    <cofactor evidence="1">
        <name>Mg(2+)</name>
        <dbReference type="ChEBI" id="CHEBI:18420"/>
    </cofactor>
</comment>
<comment type="caution">
    <text evidence="5">The sequence shown here is derived from an EMBL/GenBank/DDBJ whole genome shotgun (WGS) entry which is preliminary data.</text>
</comment>
<dbReference type="GO" id="GO:0004518">
    <property type="term" value="F:nuclease activity"/>
    <property type="evidence" value="ECO:0007669"/>
    <property type="project" value="UniProtKB-KW"/>
</dbReference>
<dbReference type="InterPro" id="IPR014883">
    <property type="entry name" value="VRR_NUC"/>
</dbReference>
<evidence type="ECO:0000313" key="5">
    <source>
        <dbReference type="EMBL" id="KFB68872.1"/>
    </source>
</evidence>
<dbReference type="GO" id="GO:0016788">
    <property type="term" value="F:hydrolase activity, acting on ester bonds"/>
    <property type="evidence" value="ECO:0007669"/>
    <property type="project" value="InterPro"/>
</dbReference>
<protein>
    <recommendedName>
        <fullName evidence="4">VRR-NUC domain-containing protein</fullName>
    </recommendedName>
</protein>
<sequence>MLEQAPLESTVEIYLVRRVKALGGKVLKFVSPGNAGVADRLILLPKGVHAFVETKRLGEPLDPLQEKFARDCKALEHGCYRASCVTAVDILLQKLEFELALCGGIDD</sequence>
<reference evidence="5 6" key="1">
    <citation type="submission" date="2014-07" db="EMBL/GenBank/DDBJ databases">
        <title>Expanding our view of genomic diversity in Candidatus Accumulibacter clades.</title>
        <authorList>
            <person name="Skennerton C.T."/>
            <person name="Barr J.J."/>
            <person name="Slater F.R."/>
            <person name="Bond P.L."/>
            <person name="Tyson G.W."/>
        </authorList>
    </citation>
    <scope>NUCLEOTIDE SEQUENCE [LARGE SCALE GENOMIC DNA]</scope>
    <source>
        <strain evidence="6">SK-01</strain>
    </source>
</reference>
<evidence type="ECO:0000256" key="1">
    <source>
        <dbReference type="ARBA" id="ARBA00001946"/>
    </source>
</evidence>
<gene>
    <name evidence="5" type="ORF">CAPSK01_001727</name>
</gene>
<dbReference type="EMBL" id="JDSS02000019">
    <property type="protein sequence ID" value="KFB68872.1"/>
    <property type="molecule type" value="Genomic_DNA"/>
</dbReference>
<keyword evidence="3" id="KW-0378">Hydrolase</keyword>
<dbReference type="STRING" id="1457154.CAPSK01_001727"/>
<accession>A0A084Y2C8</accession>
<feature type="domain" description="VRR-NUC" evidence="4">
    <location>
        <begin position="6"/>
        <end position="89"/>
    </location>
</feature>
<dbReference type="SMART" id="SM00990">
    <property type="entry name" value="VRR_NUC"/>
    <property type="match status" value="1"/>
</dbReference>
<dbReference type="GO" id="GO:0003676">
    <property type="term" value="F:nucleic acid binding"/>
    <property type="evidence" value="ECO:0007669"/>
    <property type="project" value="InterPro"/>
</dbReference>
<dbReference type="Gene3D" id="3.40.1350.10">
    <property type="match status" value="1"/>
</dbReference>
<evidence type="ECO:0000256" key="3">
    <source>
        <dbReference type="ARBA" id="ARBA00022801"/>
    </source>
</evidence>
<evidence type="ECO:0000259" key="4">
    <source>
        <dbReference type="SMART" id="SM00990"/>
    </source>
</evidence>
<dbReference type="Proteomes" id="UP000019812">
    <property type="component" value="Unassembled WGS sequence"/>
</dbReference>
<proteinExistence type="predicted"/>
<keyword evidence="2" id="KW-0540">Nuclease</keyword>
<evidence type="ECO:0000313" key="6">
    <source>
        <dbReference type="Proteomes" id="UP000019812"/>
    </source>
</evidence>
<evidence type="ECO:0000256" key="2">
    <source>
        <dbReference type="ARBA" id="ARBA00022722"/>
    </source>
</evidence>
<organism evidence="5 6">
    <name type="scientific">Candidatus Accumulibacter vicinus</name>
    <dbReference type="NCBI Taxonomy" id="2954382"/>
    <lineage>
        <taxon>Bacteria</taxon>
        <taxon>Pseudomonadati</taxon>
        <taxon>Pseudomonadota</taxon>
        <taxon>Betaproteobacteria</taxon>
        <taxon>Candidatus Accumulibacter</taxon>
    </lineage>
</organism>
<dbReference type="InterPro" id="IPR011856">
    <property type="entry name" value="tRNA_endonuc-like_dom_sf"/>
</dbReference>